<organism evidence="4 5">
    <name type="scientific">Saccharata proteae CBS 121410</name>
    <dbReference type="NCBI Taxonomy" id="1314787"/>
    <lineage>
        <taxon>Eukaryota</taxon>
        <taxon>Fungi</taxon>
        <taxon>Dikarya</taxon>
        <taxon>Ascomycota</taxon>
        <taxon>Pezizomycotina</taxon>
        <taxon>Dothideomycetes</taxon>
        <taxon>Dothideomycetes incertae sedis</taxon>
        <taxon>Botryosphaeriales</taxon>
        <taxon>Saccharataceae</taxon>
        <taxon>Saccharata</taxon>
    </lineage>
</organism>
<reference evidence="4" key="1">
    <citation type="journal article" date="2020" name="Stud. Mycol.">
        <title>101 Dothideomycetes genomes: a test case for predicting lifestyles and emergence of pathogens.</title>
        <authorList>
            <person name="Haridas S."/>
            <person name="Albert R."/>
            <person name="Binder M."/>
            <person name="Bloem J."/>
            <person name="Labutti K."/>
            <person name="Salamov A."/>
            <person name="Andreopoulos B."/>
            <person name="Baker S."/>
            <person name="Barry K."/>
            <person name="Bills G."/>
            <person name="Bluhm B."/>
            <person name="Cannon C."/>
            <person name="Castanera R."/>
            <person name="Culley D."/>
            <person name="Daum C."/>
            <person name="Ezra D."/>
            <person name="Gonzalez J."/>
            <person name="Henrissat B."/>
            <person name="Kuo A."/>
            <person name="Liang C."/>
            <person name="Lipzen A."/>
            <person name="Lutzoni F."/>
            <person name="Magnuson J."/>
            <person name="Mondo S."/>
            <person name="Nolan M."/>
            <person name="Ohm R."/>
            <person name="Pangilinan J."/>
            <person name="Park H.-J."/>
            <person name="Ramirez L."/>
            <person name="Alfaro M."/>
            <person name="Sun H."/>
            <person name="Tritt A."/>
            <person name="Yoshinaga Y."/>
            <person name="Zwiers L.-H."/>
            <person name="Turgeon B."/>
            <person name="Goodwin S."/>
            <person name="Spatafora J."/>
            <person name="Crous P."/>
            <person name="Grigoriev I."/>
        </authorList>
    </citation>
    <scope>NUCLEOTIDE SEQUENCE</scope>
    <source>
        <strain evidence="4">CBS 121410</strain>
    </source>
</reference>
<evidence type="ECO:0000256" key="1">
    <source>
        <dbReference type="PROSITE-ProRule" id="PRU00266"/>
    </source>
</evidence>
<comment type="caution">
    <text evidence="4">The sequence shown here is derived from an EMBL/GenBank/DDBJ whole genome shotgun (WGS) entry which is preliminary data.</text>
</comment>
<evidence type="ECO:0000256" key="2">
    <source>
        <dbReference type="SAM" id="MobiDB-lite"/>
    </source>
</evidence>
<dbReference type="SMART" id="SM00358">
    <property type="entry name" value="DSRM"/>
    <property type="match status" value="3"/>
</dbReference>
<evidence type="ECO:0000259" key="3">
    <source>
        <dbReference type="PROSITE" id="PS50137"/>
    </source>
</evidence>
<feature type="compositionally biased region" description="Low complexity" evidence="2">
    <location>
        <begin position="43"/>
        <end position="63"/>
    </location>
</feature>
<sequence length="364" mass="39716">MSVTNMGKKPAEQPQFSGIPGLMPMADFEKMCKDSAKSRTDKVASSANSTSTSTVTPSKPAKPIITATPVTPLPAGKAFSYGHIIRFHELCQAKGYLPELDFVELLPAKFTAKLTVAGQTITAEGPFPSKKEAKAAVCEMGLKVIEQLPSSVQTPPKQDTVNWIGTLLEYCSKTHISQPTYQDYQSGEATNCLHFSCELTIPQYPDQIWGGRDKFFRNKKDAKTNASREAVEWLRANGHMSDNGSSKKKAKVSPGMGAGSTKVANSPVPRPKSNSPLDHEKAELDRELTYTQQVVEYIPKLKLSQPEYRLTQDEEASGFWSGAAYFQSEGGIEVAIGKVSHVYGQKAAKNECAKRVLAYLKGSE</sequence>
<dbReference type="GO" id="GO:0003723">
    <property type="term" value="F:RNA binding"/>
    <property type="evidence" value="ECO:0007669"/>
    <property type="project" value="UniProtKB-UniRule"/>
</dbReference>
<evidence type="ECO:0000313" key="4">
    <source>
        <dbReference type="EMBL" id="KAF2090921.1"/>
    </source>
</evidence>
<name>A0A9P4HX86_9PEZI</name>
<protein>
    <recommendedName>
        <fullName evidence="3">DRBM domain-containing protein</fullName>
    </recommendedName>
</protein>
<dbReference type="Proteomes" id="UP000799776">
    <property type="component" value="Unassembled WGS sequence"/>
</dbReference>
<evidence type="ECO:0000313" key="5">
    <source>
        <dbReference type="Proteomes" id="UP000799776"/>
    </source>
</evidence>
<proteinExistence type="predicted"/>
<dbReference type="EMBL" id="ML978712">
    <property type="protein sequence ID" value="KAF2090921.1"/>
    <property type="molecule type" value="Genomic_DNA"/>
</dbReference>
<dbReference type="Pfam" id="PF00035">
    <property type="entry name" value="dsrm"/>
    <property type="match status" value="1"/>
</dbReference>
<gene>
    <name evidence="4" type="ORF">K490DRAFT_62252</name>
</gene>
<accession>A0A9P4HX86</accession>
<dbReference type="PROSITE" id="PS50137">
    <property type="entry name" value="DS_RBD"/>
    <property type="match status" value="1"/>
</dbReference>
<feature type="region of interest" description="Disordered" evidence="2">
    <location>
        <begin position="1"/>
        <end position="63"/>
    </location>
</feature>
<dbReference type="SUPFAM" id="SSF54768">
    <property type="entry name" value="dsRNA-binding domain-like"/>
    <property type="match status" value="2"/>
</dbReference>
<dbReference type="OrthoDB" id="5222339at2759"/>
<feature type="domain" description="DRBM" evidence="3">
    <location>
        <begin position="162"/>
        <end position="236"/>
    </location>
</feature>
<dbReference type="InterPro" id="IPR014720">
    <property type="entry name" value="dsRBD_dom"/>
</dbReference>
<keyword evidence="5" id="KW-1185">Reference proteome</keyword>
<keyword evidence="1" id="KW-0694">RNA-binding</keyword>
<dbReference type="Gene3D" id="3.30.160.20">
    <property type="match status" value="2"/>
</dbReference>
<feature type="region of interest" description="Disordered" evidence="2">
    <location>
        <begin position="235"/>
        <end position="279"/>
    </location>
</feature>
<dbReference type="CDD" id="cd00048">
    <property type="entry name" value="DSRM_SF"/>
    <property type="match status" value="1"/>
</dbReference>
<feature type="compositionally biased region" description="Basic and acidic residues" evidence="2">
    <location>
        <begin position="27"/>
        <end position="42"/>
    </location>
</feature>
<dbReference type="AlphaFoldDB" id="A0A9P4HX86"/>